<dbReference type="InterPro" id="IPR042185">
    <property type="entry name" value="Serpin_sf_2"/>
</dbReference>
<keyword evidence="7" id="KW-1185">Reference proteome</keyword>
<comment type="caution">
    <text evidence="6">The sequence shown here is derived from an EMBL/GenBank/DDBJ whole genome shotgun (WGS) entry which is preliminary data.</text>
</comment>
<keyword evidence="1" id="KW-0646">Protease inhibitor</keyword>
<dbReference type="PANTHER" id="PTHR11461">
    <property type="entry name" value="SERINE PROTEASE INHIBITOR, SERPIN"/>
    <property type="match status" value="1"/>
</dbReference>
<evidence type="ECO:0000256" key="2">
    <source>
        <dbReference type="ARBA" id="ARBA00022900"/>
    </source>
</evidence>
<dbReference type="SUPFAM" id="SSF56574">
    <property type="entry name" value="Serpins"/>
    <property type="match status" value="2"/>
</dbReference>
<gene>
    <name evidence="6" type="ORF">NQ315_010324</name>
</gene>
<dbReference type="EMBL" id="JANEYG010000004">
    <property type="protein sequence ID" value="KAJ8923743.1"/>
    <property type="molecule type" value="Genomic_DNA"/>
</dbReference>
<feature type="chain" id="PRO_5043821363" description="Serpin domain-containing protein" evidence="4">
    <location>
        <begin position="17"/>
        <end position="865"/>
    </location>
</feature>
<dbReference type="Proteomes" id="UP001159042">
    <property type="component" value="Unassembled WGS sequence"/>
</dbReference>
<dbReference type="GO" id="GO:0004867">
    <property type="term" value="F:serine-type endopeptidase inhibitor activity"/>
    <property type="evidence" value="ECO:0007669"/>
    <property type="project" value="UniProtKB-KW"/>
</dbReference>
<proteinExistence type="inferred from homology"/>
<dbReference type="CDD" id="cd19578">
    <property type="entry name" value="serpinK_insect_SRPN2-like"/>
    <property type="match status" value="1"/>
</dbReference>
<dbReference type="Pfam" id="PF00079">
    <property type="entry name" value="Serpin"/>
    <property type="match status" value="2"/>
</dbReference>
<evidence type="ECO:0000256" key="3">
    <source>
        <dbReference type="RuleBase" id="RU000411"/>
    </source>
</evidence>
<evidence type="ECO:0000313" key="6">
    <source>
        <dbReference type="EMBL" id="KAJ8923743.1"/>
    </source>
</evidence>
<feature type="domain" description="Serpin" evidence="5">
    <location>
        <begin position="44"/>
        <end position="409"/>
    </location>
</feature>
<keyword evidence="4" id="KW-0732">Signal</keyword>
<dbReference type="GO" id="GO:0005615">
    <property type="term" value="C:extracellular space"/>
    <property type="evidence" value="ECO:0007669"/>
    <property type="project" value="InterPro"/>
</dbReference>
<evidence type="ECO:0000256" key="4">
    <source>
        <dbReference type="SAM" id="SignalP"/>
    </source>
</evidence>
<evidence type="ECO:0000256" key="1">
    <source>
        <dbReference type="ARBA" id="ARBA00022690"/>
    </source>
</evidence>
<organism evidence="6 7">
    <name type="scientific">Exocentrus adspersus</name>
    <dbReference type="NCBI Taxonomy" id="1586481"/>
    <lineage>
        <taxon>Eukaryota</taxon>
        <taxon>Metazoa</taxon>
        <taxon>Ecdysozoa</taxon>
        <taxon>Arthropoda</taxon>
        <taxon>Hexapoda</taxon>
        <taxon>Insecta</taxon>
        <taxon>Pterygota</taxon>
        <taxon>Neoptera</taxon>
        <taxon>Endopterygota</taxon>
        <taxon>Coleoptera</taxon>
        <taxon>Polyphaga</taxon>
        <taxon>Cucujiformia</taxon>
        <taxon>Chrysomeloidea</taxon>
        <taxon>Cerambycidae</taxon>
        <taxon>Lamiinae</taxon>
        <taxon>Acanthocinini</taxon>
        <taxon>Exocentrus</taxon>
    </lineage>
</organism>
<dbReference type="InterPro" id="IPR023796">
    <property type="entry name" value="Serpin_dom"/>
</dbReference>
<accession>A0AAV8WB11</accession>
<protein>
    <recommendedName>
        <fullName evidence="5">Serpin domain-containing protein</fullName>
    </recommendedName>
</protein>
<name>A0AAV8WB11_9CUCU</name>
<dbReference type="SMART" id="SM00093">
    <property type="entry name" value="SERPIN"/>
    <property type="match status" value="2"/>
</dbReference>
<dbReference type="InterPro" id="IPR042178">
    <property type="entry name" value="Serpin_sf_1"/>
</dbReference>
<reference evidence="6 7" key="1">
    <citation type="journal article" date="2023" name="Insect Mol. Biol.">
        <title>Genome sequencing provides insights into the evolution of gene families encoding plant cell wall-degrading enzymes in longhorned beetles.</title>
        <authorList>
            <person name="Shin N.R."/>
            <person name="Okamura Y."/>
            <person name="Kirsch R."/>
            <person name="Pauchet Y."/>
        </authorList>
    </citation>
    <scope>NUCLEOTIDE SEQUENCE [LARGE SCALE GENOMIC DNA]</scope>
    <source>
        <strain evidence="6">EAD_L_NR</strain>
    </source>
</reference>
<dbReference type="Gene3D" id="2.30.39.10">
    <property type="entry name" value="Alpha-1-antitrypsin, domain 1"/>
    <property type="match status" value="2"/>
</dbReference>
<dbReference type="AlphaFoldDB" id="A0AAV8WB11"/>
<evidence type="ECO:0000313" key="7">
    <source>
        <dbReference type="Proteomes" id="UP001159042"/>
    </source>
</evidence>
<feature type="signal peptide" evidence="4">
    <location>
        <begin position="1"/>
        <end position="16"/>
    </location>
</feature>
<dbReference type="Gene3D" id="3.30.497.10">
    <property type="entry name" value="Antithrombin, subunit I, domain 2"/>
    <property type="match status" value="2"/>
</dbReference>
<feature type="domain" description="Serpin" evidence="5">
    <location>
        <begin position="505"/>
        <end position="865"/>
    </location>
</feature>
<evidence type="ECO:0000259" key="5">
    <source>
        <dbReference type="SMART" id="SM00093"/>
    </source>
</evidence>
<dbReference type="InterPro" id="IPR000215">
    <property type="entry name" value="Serpin_fam"/>
</dbReference>
<keyword evidence="2" id="KW-0722">Serine protease inhibitor</keyword>
<dbReference type="InterPro" id="IPR036186">
    <property type="entry name" value="Serpin_sf"/>
</dbReference>
<sequence>MLLCLVLGICLGLTSALDKQSQASRSNDEESYYPNLNFSDTFDWKLLKEFASKHKNVLLSPISLKLILALLYQGSSGPTEREFQNVLQFVDKKSVDDVYSAILSSIQASERSEYLLNMGTSIFLDSQIPPNPNFELKASQHYRTEIKPVKFADSLNATTVVNSWVEKVTNGKVTKIVTPDDLQQTIMLITNALYFKGTWRHQFPKNQTYFGKFVVNYHNVHDIETVTVPYMFTIDTFYIKESQELDAKILRLPYKGSSYSMFIILPNSIGGLPSLLKKINLNSISSLLFSMEKRLVEVNIPKFKFSFKTKMADALYKFGLRQMFENTASFTGITKGNNTLLRMLVVSDIVQKTGIELDEEGSVVYSATDVNIGNKFGEPREVFYATHPFLFFIEGPNGSVLFNGKIENPLQTEDSAVSTNLAGVETLPSTNPVLFSLVVAQVFSTPKQIVASNQNVASTFRPNFANFQNIQSSVINNLPNLEPSGTELATPEMEELLYRFNLFDMELLSEFSDSNTNVFISPASVKVTLAMVLEGARGVCAEEIGEALRIPNINERGVRNVLMGLLTSLKERSYNTFLESANTIFVSNKYKLFNKYQEVISKFYGGTANSVSFKNVGNAVNSINNWVSAATHNAITEIVGPRIRCQIQAFELFLESISPETTAVILNALYFKGKWKTAFDSQITKTKCFRTVNGCIPTPMMRASSNFNYNYISRLRVHAVEIPYEENFSMLILLPSEEAHIRSVIRDLAHFKLGDVLSKLKSSDITLEIPKFAFDYSADLVEYLKQLRIREIFGPQANLSGIVENGNVLINSLVHKTRIEVDEQGTVAAAATGAIVIPLMGSTAIIADRPFIFFIYHQKNWEYHF</sequence>
<comment type="similarity">
    <text evidence="3">Belongs to the serpin family.</text>
</comment>
<dbReference type="PANTHER" id="PTHR11461:SF357">
    <property type="entry name" value="SERINE PROTEASE INHIBITOR 27A"/>
    <property type="match status" value="1"/>
</dbReference>